<keyword evidence="1" id="KW-0472">Membrane</keyword>
<dbReference type="PANTHER" id="PTHR19372:SF7">
    <property type="entry name" value="SULFITE OXIDASE, MITOCHONDRIAL"/>
    <property type="match status" value="1"/>
</dbReference>
<dbReference type="SUPFAM" id="SSF81296">
    <property type="entry name" value="E set domains"/>
    <property type="match status" value="1"/>
</dbReference>
<dbReference type="GO" id="GO:0043546">
    <property type="term" value="F:molybdopterin cofactor binding"/>
    <property type="evidence" value="ECO:0007669"/>
    <property type="project" value="TreeGrafter"/>
</dbReference>
<feature type="transmembrane region" description="Helical" evidence="1">
    <location>
        <begin position="62"/>
        <end position="82"/>
    </location>
</feature>
<feature type="domain" description="Oxidoreductase molybdopterin-binding" evidence="2">
    <location>
        <begin position="222"/>
        <end position="368"/>
    </location>
</feature>
<proteinExistence type="predicted"/>
<comment type="caution">
    <text evidence="3">The sequence shown here is derived from an EMBL/GenBank/DDBJ whole genome shotgun (WGS) entry which is preliminary data.</text>
</comment>
<dbReference type="GO" id="GO:0008482">
    <property type="term" value="F:sulfite oxidase activity"/>
    <property type="evidence" value="ECO:0007669"/>
    <property type="project" value="TreeGrafter"/>
</dbReference>
<dbReference type="PANTHER" id="PTHR19372">
    <property type="entry name" value="SULFITE REDUCTASE"/>
    <property type="match status" value="1"/>
</dbReference>
<reference evidence="3 4" key="1">
    <citation type="submission" date="2019-02" db="EMBL/GenBank/DDBJ databases">
        <title>Genomic Encyclopedia of Type Strains, Phase IV (KMG-IV): sequencing the most valuable type-strain genomes for metagenomic binning, comparative biology and taxonomic classification.</title>
        <authorList>
            <person name="Goeker M."/>
        </authorList>
    </citation>
    <scope>NUCLEOTIDE SEQUENCE [LARGE SCALE GENOMIC DNA]</scope>
    <source>
        <strain evidence="3 4">DSM 45622</strain>
    </source>
</reference>
<feature type="transmembrane region" description="Helical" evidence="1">
    <location>
        <begin position="112"/>
        <end position="133"/>
    </location>
</feature>
<dbReference type="InterPro" id="IPR036374">
    <property type="entry name" value="OxRdtase_Mopterin-bd_sf"/>
</dbReference>
<dbReference type="InterPro" id="IPR014756">
    <property type="entry name" value="Ig_E-set"/>
</dbReference>
<evidence type="ECO:0000256" key="1">
    <source>
        <dbReference type="SAM" id="Phobius"/>
    </source>
</evidence>
<dbReference type="Pfam" id="PF00174">
    <property type="entry name" value="Oxidored_molyb"/>
    <property type="match status" value="1"/>
</dbReference>
<dbReference type="SUPFAM" id="SSF56524">
    <property type="entry name" value="Oxidoreductase molybdopterin-binding domain"/>
    <property type="match status" value="1"/>
</dbReference>
<dbReference type="Gene3D" id="3.90.420.10">
    <property type="entry name" value="Oxidoreductase, molybdopterin-binding domain"/>
    <property type="match status" value="1"/>
</dbReference>
<sequence>MLGGVAGLVAALLALGVAQLVSGLLERPSTPVVSVGGAFVDRTPRWLKEFAIRQFGQHDKQVLLAGVITTVLLGAVVIGVLAARRRWIGYAGVAALGLVAAGAAATRPTATAVDVLPSLVAGAVGVAALALLLRSTPVVHSAGRRSFLVFAGGSAAAAGVAALVGQRLTDRLDVGASRRAVALPKPVSPAPALPAGAQLAVPGITGFYTEPRDFYRVDTALVVPQLSTDDWKLHIHGQVAEERTLRWDDLLAMPMIERDITISCVSNEVGGNLAGNARWLGVPVKSLLQPLRPKTGADQVVSRSVDGMTIGTPTAALLDGRDAMLVVAMNGEPLRPEHGFPVRMVVPGLYGYVSACKWITSMEVTTFAAYDPYWVQRGWKEQAPIKTFSRIDTPKPLSTSTPGTVAVGGVAWAQERGISAVEVRVDEGPWQKAELAASNTKDTWRQWLWRWTGATSGVHTLQVRATDGTGAVQPEKREAPFPSGATGWHSVVVRVG</sequence>
<protein>
    <submittedName>
        <fullName evidence="3">DMSO/TMAO reductase YedYZ molybdopterin-dependent catalytic subunit</fullName>
    </submittedName>
</protein>
<keyword evidence="4" id="KW-1185">Reference proteome</keyword>
<evidence type="ECO:0000313" key="3">
    <source>
        <dbReference type="EMBL" id="RZS90326.1"/>
    </source>
</evidence>
<dbReference type="InterPro" id="IPR000572">
    <property type="entry name" value="OxRdtase_Mopterin-bd_dom"/>
</dbReference>
<keyword evidence="1" id="KW-1133">Transmembrane helix</keyword>
<dbReference type="OrthoDB" id="9795587at2"/>
<dbReference type="Gene3D" id="2.60.40.650">
    <property type="match status" value="1"/>
</dbReference>
<evidence type="ECO:0000259" key="2">
    <source>
        <dbReference type="Pfam" id="PF00174"/>
    </source>
</evidence>
<feature type="transmembrane region" description="Helical" evidence="1">
    <location>
        <begin position="145"/>
        <end position="164"/>
    </location>
</feature>
<feature type="transmembrane region" description="Helical" evidence="1">
    <location>
        <begin position="87"/>
        <end position="106"/>
    </location>
</feature>
<dbReference type="AlphaFoldDB" id="A0A4Q7NT36"/>
<name>A0A4Q7NT36_9ACTN</name>
<keyword evidence="1" id="KW-0812">Transmembrane</keyword>
<dbReference type="EMBL" id="SGXD01000002">
    <property type="protein sequence ID" value="RZS90326.1"/>
    <property type="molecule type" value="Genomic_DNA"/>
</dbReference>
<accession>A0A4Q7NT36</accession>
<evidence type="ECO:0000313" key="4">
    <source>
        <dbReference type="Proteomes" id="UP000293638"/>
    </source>
</evidence>
<dbReference type="GO" id="GO:0020037">
    <property type="term" value="F:heme binding"/>
    <property type="evidence" value="ECO:0007669"/>
    <property type="project" value="TreeGrafter"/>
</dbReference>
<dbReference type="RefSeq" id="WP_130492799.1">
    <property type="nucleotide sequence ID" value="NZ_SGXD01000002.1"/>
</dbReference>
<dbReference type="Proteomes" id="UP000293638">
    <property type="component" value="Unassembled WGS sequence"/>
</dbReference>
<dbReference type="GO" id="GO:0006790">
    <property type="term" value="P:sulfur compound metabolic process"/>
    <property type="evidence" value="ECO:0007669"/>
    <property type="project" value="TreeGrafter"/>
</dbReference>
<organism evidence="3 4">
    <name type="scientific">Motilibacter rhizosphaerae</name>
    <dbReference type="NCBI Taxonomy" id="598652"/>
    <lineage>
        <taxon>Bacteria</taxon>
        <taxon>Bacillati</taxon>
        <taxon>Actinomycetota</taxon>
        <taxon>Actinomycetes</taxon>
        <taxon>Motilibacterales</taxon>
        <taxon>Motilibacteraceae</taxon>
        <taxon>Motilibacter</taxon>
    </lineage>
</organism>
<gene>
    <name evidence="3" type="ORF">EV189_2111</name>
</gene>